<dbReference type="InterPro" id="IPR006059">
    <property type="entry name" value="SBP"/>
</dbReference>
<evidence type="ECO:0000256" key="4">
    <source>
        <dbReference type="SAM" id="SignalP"/>
    </source>
</evidence>
<gene>
    <name evidence="5" type="ORF">ENV38_05460</name>
</gene>
<reference evidence="5" key="1">
    <citation type="journal article" date="2020" name="mSystems">
        <title>Genome- and Community-Level Interaction Insights into Carbon Utilization and Element Cycling Functions of Hydrothermarchaeota in Hydrothermal Sediment.</title>
        <authorList>
            <person name="Zhou Z."/>
            <person name="Liu Y."/>
            <person name="Xu W."/>
            <person name="Pan J."/>
            <person name="Luo Z.H."/>
            <person name="Li M."/>
        </authorList>
    </citation>
    <scope>NUCLEOTIDE SEQUENCE [LARGE SCALE GENOMIC DNA]</scope>
    <source>
        <strain evidence="5">SpSt-754</strain>
    </source>
</reference>
<sequence length="504" mass="54703">MKRSFSIALGLLIVLNLVLSGCSTKAPVATEAAPAATEAAPAATEAAPALNKDVTITWATLAGFYTDWAKKLADEFTAETGIKVNIVEMDLPTMYEKEVLDIVGGTGAYDIITWNVSWKAEWANNEYIYPLDDFIARDSADVDFNDIPSALEAVSGQWKGKTYGLPYYTFTPGIFYRCDLFENADEKAAFKAKYGYDLDIPQTYDQMADIAEFFSRKAGDTLAGKTISNDFYGIGVMAGRYTNIFDEVNTIAWTIGGDVINDDGTPGVNSDAYVKALKLYVEKLVPHAPTGSLSGSYDFVISQLNTGLIAMTGPMYLDQWANAVKAEDNIPGAEVCAAPLPGIGKTWAGAFTLGIAKSSKNVDASWQFLKWITGKKAQLAFAQGGGTTTRKSILSDINFAKEHRKTAGHFPVVSYILDNASQCWYTNYNYVVEAAKIYEEAPAWLSAAASGEMTPEEAMNGFAAKINEFCNGKCQILNEGVTKPAADNAACTSWSFDRSLQIRK</sequence>
<dbReference type="PROSITE" id="PS51257">
    <property type="entry name" value="PROKAR_LIPOPROTEIN"/>
    <property type="match status" value="1"/>
</dbReference>
<dbReference type="PANTHER" id="PTHR43649">
    <property type="entry name" value="ARABINOSE-BINDING PROTEIN-RELATED"/>
    <property type="match status" value="1"/>
</dbReference>
<dbReference type="InterPro" id="IPR050490">
    <property type="entry name" value="Bact_solute-bd_prot1"/>
</dbReference>
<organism evidence="5">
    <name type="scientific">candidate division WOR-3 bacterium</name>
    <dbReference type="NCBI Taxonomy" id="2052148"/>
    <lineage>
        <taxon>Bacteria</taxon>
        <taxon>Bacteria division WOR-3</taxon>
    </lineage>
</organism>
<dbReference type="PANTHER" id="PTHR43649:SF34">
    <property type="entry name" value="ABC TRANSPORTER PERIPLASMIC-BINDING PROTEIN YCJN-RELATED"/>
    <property type="match status" value="1"/>
</dbReference>
<evidence type="ECO:0000256" key="3">
    <source>
        <dbReference type="ARBA" id="ARBA00022729"/>
    </source>
</evidence>
<accession>A0A7V3KPA5</accession>
<proteinExistence type="inferred from homology"/>
<dbReference type="AlphaFoldDB" id="A0A7V3KPA5"/>
<evidence type="ECO:0000256" key="1">
    <source>
        <dbReference type="ARBA" id="ARBA00008520"/>
    </source>
</evidence>
<evidence type="ECO:0000313" key="5">
    <source>
        <dbReference type="EMBL" id="HGB36332.1"/>
    </source>
</evidence>
<feature type="signal peptide" evidence="4">
    <location>
        <begin position="1"/>
        <end position="26"/>
    </location>
</feature>
<comment type="similarity">
    <text evidence="1">Belongs to the bacterial solute-binding protein 1 family.</text>
</comment>
<keyword evidence="2" id="KW-0813">Transport</keyword>
<comment type="caution">
    <text evidence="5">The sequence shown here is derived from an EMBL/GenBank/DDBJ whole genome shotgun (WGS) entry which is preliminary data.</text>
</comment>
<dbReference type="CDD" id="cd13585">
    <property type="entry name" value="PBP2_TMBP_like"/>
    <property type="match status" value="1"/>
</dbReference>
<dbReference type="SUPFAM" id="SSF53850">
    <property type="entry name" value="Periplasmic binding protein-like II"/>
    <property type="match status" value="1"/>
</dbReference>
<protein>
    <submittedName>
        <fullName evidence="5">Sugar ABC transporter substrate-binding protein</fullName>
    </submittedName>
</protein>
<evidence type="ECO:0000256" key="2">
    <source>
        <dbReference type="ARBA" id="ARBA00022448"/>
    </source>
</evidence>
<dbReference type="EMBL" id="DTGD01000205">
    <property type="protein sequence ID" value="HGB36332.1"/>
    <property type="molecule type" value="Genomic_DNA"/>
</dbReference>
<keyword evidence="3 4" id="KW-0732">Signal</keyword>
<dbReference type="Pfam" id="PF01547">
    <property type="entry name" value="SBP_bac_1"/>
    <property type="match status" value="1"/>
</dbReference>
<name>A0A7V3KPA5_UNCW3</name>
<dbReference type="Gene3D" id="3.40.190.10">
    <property type="entry name" value="Periplasmic binding protein-like II"/>
    <property type="match status" value="2"/>
</dbReference>
<feature type="chain" id="PRO_5030824796" evidence="4">
    <location>
        <begin position="27"/>
        <end position="504"/>
    </location>
</feature>